<name>A0A314XXA4_PRUYE</name>
<keyword evidence="4 5" id="KW-0408">Iron</keyword>
<evidence type="ECO:0000256" key="4">
    <source>
        <dbReference type="ARBA" id="ARBA00023004"/>
    </source>
</evidence>
<dbReference type="InterPro" id="IPR044861">
    <property type="entry name" value="IPNS-like_FE2OG_OXY"/>
</dbReference>
<dbReference type="SUPFAM" id="SSF51197">
    <property type="entry name" value="Clavaminate synthase-like"/>
    <property type="match status" value="1"/>
</dbReference>
<protein>
    <submittedName>
        <fullName evidence="7">Codeine O-demethylase</fullName>
    </submittedName>
</protein>
<dbReference type="InterPro" id="IPR026992">
    <property type="entry name" value="DIOX_N"/>
</dbReference>
<accession>A0A314XXA4</accession>
<dbReference type="GO" id="GO:0016491">
    <property type="term" value="F:oxidoreductase activity"/>
    <property type="evidence" value="ECO:0007669"/>
    <property type="project" value="UniProtKB-KW"/>
</dbReference>
<gene>
    <name evidence="7" type="ORF">Pyn_10085</name>
</gene>
<keyword evidence="8" id="KW-1185">Reference proteome</keyword>
<organism evidence="7 8">
    <name type="scientific">Prunus yedoensis var. nudiflora</name>
    <dbReference type="NCBI Taxonomy" id="2094558"/>
    <lineage>
        <taxon>Eukaryota</taxon>
        <taxon>Viridiplantae</taxon>
        <taxon>Streptophyta</taxon>
        <taxon>Embryophyta</taxon>
        <taxon>Tracheophyta</taxon>
        <taxon>Spermatophyta</taxon>
        <taxon>Magnoliopsida</taxon>
        <taxon>eudicotyledons</taxon>
        <taxon>Gunneridae</taxon>
        <taxon>Pentapetalae</taxon>
        <taxon>rosids</taxon>
        <taxon>fabids</taxon>
        <taxon>Rosales</taxon>
        <taxon>Rosaceae</taxon>
        <taxon>Amygdaloideae</taxon>
        <taxon>Amygdaleae</taxon>
        <taxon>Prunus</taxon>
    </lineage>
</organism>
<keyword evidence="2 5" id="KW-0479">Metal-binding</keyword>
<dbReference type="Proteomes" id="UP000250321">
    <property type="component" value="Unassembled WGS sequence"/>
</dbReference>
<evidence type="ECO:0000256" key="2">
    <source>
        <dbReference type="ARBA" id="ARBA00022723"/>
    </source>
</evidence>
<dbReference type="Pfam" id="PF14226">
    <property type="entry name" value="DIOX_N"/>
    <property type="match status" value="1"/>
</dbReference>
<evidence type="ECO:0000259" key="6">
    <source>
        <dbReference type="PROSITE" id="PS51471"/>
    </source>
</evidence>
<feature type="domain" description="Fe2OG dioxygenase" evidence="6">
    <location>
        <begin position="203"/>
        <end position="303"/>
    </location>
</feature>
<evidence type="ECO:0000313" key="7">
    <source>
        <dbReference type="EMBL" id="PQP97416.1"/>
    </source>
</evidence>
<dbReference type="EMBL" id="PJQY01001977">
    <property type="protein sequence ID" value="PQP97416.1"/>
    <property type="molecule type" value="Genomic_DNA"/>
</dbReference>
<dbReference type="FunFam" id="2.60.120.330:FF:000018">
    <property type="entry name" value="2-oxoglutarate (2OG) and Fe(II)-dependent oxygenase superfamily protein"/>
    <property type="match status" value="1"/>
</dbReference>
<dbReference type="InterPro" id="IPR005123">
    <property type="entry name" value="Oxoglu/Fe-dep_dioxygenase_dom"/>
</dbReference>
<dbReference type="Gene3D" id="2.60.120.330">
    <property type="entry name" value="B-lactam Antibiotic, Isopenicillin N Synthase, Chain"/>
    <property type="match status" value="1"/>
</dbReference>
<keyword evidence="5" id="KW-0560">Oxidoreductase</keyword>
<dbReference type="Pfam" id="PF03171">
    <property type="entry name" value="2OG-FeII_Oxy"/>
    <property type="match status" value="1"/>
</dbReference>
<dbReference type="InterPro" id="IPR050295">
    <property type="entry name" value="Plant_2OG-oxidoreductases"/>
</dbReference>
<comment type="similarity">
    <text evidence="1 5">Belongs to the iron/ascorbate-dependent oxidoreductase family.</text>
</comment>
<dbReference type="GO" id="GO:0046872">
    <property type="term" value="F:metal ion binding"/>
    <property type="evidence" value="ECO:0007669"/>
    <property type="project" value="UniProtKB-KW"/>
</dbReference>
<dbReference type="AlphaFoldDB" id="A0A314XXA4"/>
<dbReference type="InterPro" id="IPR027443">
    <property type="entry name" value="IPNS-like_sf"/>
</dbReference>
<reference evidence="7 8" key="1">
    <citation type="submission" date="2018-02" db="EMBL/GenBank/DDBJ databases">
        <title>Draft genome of wild Prunus yedoensis var. nudiflora.</title>
        <authorList>
            <person name="Baek S."/>
            <person name="Kim J.-H."/>
            <person name="Choi K."/>
            <person name="Kim G.-B."/>
            <person name="Cho A."/>
            <person name="Jang H."/>
            <person name="Shin C.-H."/>
            <person name="Yu H.-J."/>
            <person name="Mun J.-H."/>
        </authorList>
    </citation>
    <scope>NUCLEOTIDE SEQUENCE [LARGE SCALE GENOMIC DNA]</scope>
    <source>
        <strain evidence="8">cv. Jeju island</strain>
        <tissue evidence="7">Leaf</tissue>
    </source>
</reference>
<evidence type="ECO:0000313" key="8">
    <source>
        <dbReference type="Proteomes" id="UP000250321"/>
    </source>
</evidence>
<dbReference type="PANTHER" id="PTHR47991">
    <property type="entry name" value="OXOGLUTARATE/IRON-DEPENDENT DIOXYGENASE"/>
    <property type="match status" value="1"/>
</dbReference>
<dbReference type="GO" id="GO:0032259">
    <property type="term" value="P:methylation"/>
    <property type="evidence" value="ECO:0007669"/>
    <property type="project" value="UniProtKB-KW"/>
</dbReference>
<evidence type="ECO:0000256" key="3">
    <source>
        <dbReference type="ARBA" id="ARBA00022896"/>
    </source>
</evidence>
<keyword evidence="3" id="KW-0847">Vitamin C</keyword>
<proteinExistence type="inferred from homology"/>
<keyword evidence="7" id="KW-0489">Methyltransferase</keyword>
<sequence>MAAMSVQEMSINGDQPPPEYIVKESSFGCIESSPPLADQIPIIDISLFSPSSLEYSEQAENHELQKLRTALSSAGCFQAIGHGISDSFLDKVREAAKQFFALPVEEKQKYSRALDGGSEGYGNDVVVSEKQVLDWSYRLTLRVFPQDQRRLHLWPQNPNDFGEMLHEYATKIKLMMGVVFKAMAKSLDLEEDSFAKQLFGDQSLLQARFNFYPPCSRSDLVLGVKPHTDRSGMTVLLQDRDVEGLQVLIDGKWVRVPIVPHALVLNLGDQMQIMSNGIYKSPMHRVVTNTERMRLSVALFNEPDPATEIGPVEHLIDDETRPRLYKNVKNYGRINYECYQRGEIALETVKI</sequence>
<keyword evidence="7" id="KW-0808">Transferase</keyword>
<dbReference type="STRING" id="2094558.A0A314XXA4"/>
<evidence type="ECO:0000256" key="5">
    <source>
        <dbReference type="RuleBase" id="RU003682"/>
    </source>
</evidence>
<comment type="caution">
    <text evidence="7">The sequence shown here is derived from an EMBL/GenBank/DDBJ whole genome shotgun (WGS) entry which is preliminary data.</text>
</comment>
<evidence type="ECO:0000256" key="1">
    <source>
        <dbReference type="ARBA" id="ARBA00008056"/>
    </source>
</evidence>
<dbReference type="PROSITE" id="PS51471">
    <property type="entry name" value="FE2OG_OXY"/>
    <property type="match status" value="1"/>
</dbReference>
<dbReference type="OrthoDB" id="288590at2759"/>
<dbReference type="GO" id="GO:0031418">
    <property type="term" value="F:L-ascorbic acid binding"/>
    <property type="evidence" value="ECO:0007669"/>
    <property type="project" value="UniProtKB-KW"/>
</dbReference>
<dbReference type="GO" id="GO:0008168">
    <property type="term" value="F:methyltransferase activity"/>
    <property type="evidence" value="ECO:0007669"/>
    <property type="project" value="UniProtKB-KW"/>
</dbReference>